<proteinExistence type="predicted"/>
<gene>
    <name evidence="1" type="ORF">ACFFVF_20370</name>
</gene>
<evidence type="ECO:0000313" key="1">
    <source>
        <dbReference type="EMBL" id="MFB9098869.1"/>
    </source>
</evidence>
<accession>A0ABV5GU08</accession>
<dbReference type="InterPro" id="IPR038712">
    <property type="entry name" value="PixA-like_sf"/>
</dbReference>
<dbReference type="RefSeq" id="WP_262913001.1">
    <property type="nucleotide sequence ID" value="NZ_CBCSGE010000012.1"/>
</dbReference>
<dbReference type="Pfam" id="PF12306">
    <property type="entry name" value="PixA"/>
    <property type="match status" value="1"/>
</dbReference>
<evidence type="ECO:0000313" key="2">
    <source>
        <dbReference type="Proteomes" id="UP001589607"/>
    </source>
</evidence>
<comment type="caution">
    <text evidence="1">The sequence shown here is derived from an EMBL/GenBank/DDBJ whole genome shotgun (WGS) entry which is preliminary data.</text>
</comment>
<dbReference type="InterPro" id="IPR021087">
    <property type="entry name" value="Uncharacterised_PixA/AidA"/>
</dbReference>
<name>A0ABV5GU08_9FLAO</name>
<dbReference type="Proteomes" id="UP001589607">
    <property type="component" value="Unassembled WGS sequence"/>
</dbReference>
<dbReference type="EMBL" id="JBHMEY010000096">
    <property type="protein sequence ID" value="MFB9098869.1"/>
    <property type="molecule type" value="Genomic_DNA"/>
</dbReference>
<keyword evidence="2" id="KW-1185">Reference proteome</keyword>
<organism evidence="1 2">
    <name type="scientific">Flavobacterium jumunjinense</name>
    <dbReference type="NCBI Taxonomy" id="998845"/>
    <lineage>
        <taxon>Bacteria</taxon>
        <taxon>Pseudomonadati</taxon>
        <taxon>Bacteroidota</taxon>
        <taxon>Flavobacteriia</taxon>
        <taxon>Flavobacteriales</taxon>
        <taxon>Flavobacteriaceae</taxon>
        <taxon>Flavobacterium</taxon>
    </lineage>
</organism>
<dbReference type="Gene3D" id="2.60.40.3910">
    <property type="entry name" value="Inclusion body protein"/>
    <property type="match status" value="1"/>
</dbReference>
<reference evidence="1 2" key="1">
    <citation type="submission" date="2024-09" db="EMBL/GenBank/DDBJ databases">
        <authorList>
            <person name="Sun Q."/>
            <person name="Mori K."/>
        </authorList>
    </citation>
    <scope>NUCLEOTIDE SEQUENCE [LARGE SCALE GENOMIC DNA]</scope>
    <source>
        <strain evidence="1 2">CECT 7955</strain>
    </source>
</reference>
<protein>
    <submittedName>
        <fullName evidence="1">Inclusion body family protein</fullName>
    </submittedName>
</protein>
<sequence>MTPSISIIQKTTFKILIVIDTIEIKQKYPNPNNNLDEPIKIGQGNWYTIYPYRDNIEQTNSLHFVSLKVQKKDKIVISGISIDGGSSDAIILNEIQNYNSRNETFSPFESICVSKKMILNNPNSDEELSIISSDQNFIWFESVISNFGKSKIDIIFSIYNLDDDGNQQSLYGCFCFPLHFKIYE</sequence>